<evidence type="ECO:0000256" key="5">
    <source>
        <dbReference type="ARBA" id="ARBA00022516"/>
    </source>
</evidence>
<dbReference type="GO" id="GO:0006655">
    <property type="term" value="P:phosphatidylglycerol biosynthetic process"/>
    <property type="evidence" value="ECO:0007669"/>
    <property type="project" value="TreeGrafter"/>
</dbReference>
<dbReference type="GO" id="GO:0016024">
    <property type="term" value="P:CDP-diacylglycerol biosynthetic process"/>
    <property type="evidence" value="ECO:0007669"/>
    <property type="project" value="UniProtKB-UniPathway"/>
</dbReference>
<dbReference type="Gramene" id="AUR62007353-RA">
    <property type="protein sequence ID" value="AUR62007353-RA:cds"/>
    <property type="gene ID" value="AUR62007353"/>
</dbReference>
<dbReference type="InterPro" id="IPR002123">
    <property type="entry name" value="Plipid/glycerol_acylTrfase"/>
</dbReference>
<dbReference type="SUPFAM" id="SSF69593">
    <property type="entry name" value="Glycerol-3-phosphate (1)-acyltransferase"/>
    <property type="match status" value="1"/>
</dbReference>
<evidence type="ECO:0000256" key="12">
    <source>
        <dbReference type="ARBA" id="ARBA00023264"/>
    </source>
</evidence>
<dbReference type="AlphaFoldDB" id="A0A803L664"/>
<dbReference type="EnsemblPlants" id="AUR62007353-RA">
    <property type="protein sequence ID" value="AUR62007353-RA:cds"/>
    <property type="gene ID" value="AUR62007353"/>
</dbReference>
<keyword evidence="10 14" id="KW-0443">Lipid metabolism</keyword>
<evidence type="ECO:0000313" key="17">
    <source>
        <dbReference type="EnsemblPlants" id="AUR62007353-RA:cds"/>
    </source>
</evidence>
<evidence type="ECO:0000256" key="9">
    <source>
        <dbReference type="ARBA" id="ARBA00022946"/>
    </source>
</evidence>
<keyword evidence="12" id="KW-1208">Phospholipid metabolism</keyword>
<dbReference type="Gene3D" id="3.40.1130.10">
    <property type="entry name" value="Glycerol-3-phosphate (1)-acyltransferase"/>
    <property type="match status" value="2"/>
</dbReference>
<dbReference type="CDD" id="cd07985">
    <property type="entry name" value="LPLAT_GPAT"/>
    <property type="match status" value="1"/>
</dbReference>
<dbReference type="PIRSF" id="PIRSF000431">
    <property type="entry name" value="Glycerol-3-P_O-acyltransfrase"/>
    <property type="match status" value="1"/>
</dbReference>
<comment type="catalytic activity">
    <reaction evidence="14">
        <text>sn-glycerol 3-phosphate + an acyl-CoA = a 1-acyl-sn-glycero-3-phosphate + CoA</text>
        <dbReference type="Rhea" id="RHEA:15325"/>
        <dbReference type="ChEBI" id="CHEBI:57287"/>
        <dbReference type="ChEBI" id="CHEBI:57597"/>
        <dbReference type="ChEBI" id="CHEBI:57970"/>
        <dbReference type="ChEBI" id="CHEBI:58342"/>
        <dbReference type="EC" id="2.3.1.15"/>
    </reaction>
</comment>
<dbReference type="GO" id="GO:0009570">
    <property type="term" value="C:chloroplast stroma"/>
    <property type="evidence" value="ECO:0007669"/>
    <property type="project" value="UniProtKB-SubCell"/>
</dbReference>
<evidence type="ECO:0000256" key="11">
    <source>
        <dbReference type="ARBA" id="ARBA00023209"/>
    </source>
</evidence>
<dbReference type="InterPro" id="IPR038114">
    <property type="entry name" value="GPAT_N_sf"/>
</dbReference>
<keyword evidence="11" id="KW-0594">Phospholipid biosynthesis</keyword>
<comment type="function">
    <text evidence="14">Esterifies acyl-group from acyl-ACP to the sn-1 position of glycerol-3-phosphate. The enzyme from chilling-resistant plants discriminates against non-fluid palmitic acid and selects oleic acid whereas the enzyme from sensitive plants accepts both fatty acids.</text>
</comment>
<dbReference type="SMART" id="SM00563">
    <property type="entry name" value="PlsC"/>
    <property type="match status" value="1"/>
</dbReference>
<feature type="short sequence motif" description="HXXXXD motif" evidence="15">
    <location>
        <begin position="180"/>
        <end position="185"/>
    </location>
</feature>
<dbReference type="InterPro" id="IPR023083">
    <property type="entry name" value="G3P_O-acylTrfase_N"/>
</dbReference>
<evidence type="ECO:0000256" key="3">
    <source>
        <dbReference type="ARBA" id="ARBA00005189"/>
    </source>
</evidence>
<comment type="pathway">
    <text evidence="3">Lipid metabolism.</text>
</comment>
<evidence type="ECO:0000256" key="6">
    <source>
        <dbReference type="ARBA" id="ARBA00022528"/>
    </source>
</evidence>
<evidence type="ECO:0000256" key="8">
    <source>
        <dbReference type="ARBA" id="ARBA00022679"/>
    </source>
</evidence>
<sequence>MLVLSSSTPPVLELLKDSVSSSSAASSSAFSEIPLKNDNENQSLRSRTYLDVRSAEELISGIKRESETGRLPKGVTAAVEELFHYYRNAVLSSGISNADELVLSNMKTMLNFVLMDMEDPFVFPPYHKAIREPIDYYSFGQDYIRPLIDFGNSYVGNITLFHEMEEKLQQGHNIILMSNHQTEADPAVIALLLEKTNSLIAENLIYIAGDRVVTDPLCKPFSMGRNLLCVYSKKHMHDVPELVDAKKRANTRSLKELALLLREGSKIIWIAPSGGRDRPDAVTGEWYPEALFVRNLVAILDMISFLCIYRATFDVTSVDNMRRLVEHSGVPGHIYPMALLCYDIMPPPAQVEKEIGEKRVISFHGVGLSVEPEIKYSDISFGWENEKEAKAAYAQALYASVKEQYKVLKAAIYEKQGSSASTMATSLSPPWTS</sequence>
<reference evidence="17" key="1">
    <citation type="journal article" date="2017" name="Nature">
        <title>The genome of Chenopodium quinoa.</title>
        <authorList>
            <person name="Jarvis D.E."/>
            <person name="Ho Y.S."/>
            <person name="Lightfoot D.J."/>
            <person name="Schmoeckel S.M."/>
            <person name="Li B."/>
            <person name="Borm T.J.A."/>
            <person name="Ohyanagi H."/>
            <person name="Mineta K."/>
            <person name="Michell C.T."/>
            <person name="Saber N."/>
            <person name="Kharbatia N.M."/>
            <person name="Rupper R.R."/>
            <person name="Sharp A.R."/>
            <person name="Dally N."/>
            <person name="Boughton B.A."/>
            <person name="Woo Y.H."/>
            <person name="Gao G."/>
            <person name="Schijlen E.G.W.M."/>
            <person name="Guo X."/>
            <person name="Momin A.A."/>
            <person name="Negrao S."/>
            <person name="Al-Babili S."/>
            <person name="Gehring C."/>
            <person name="Roessner U."/>
            <person name="Jung C."/>
            <person name="Murphy K."/>
            <person name="Arold S.T."/>
            <person name="Gojobori T."/>
            <person name="van der Linden C.G."/>
            <person name="van Loo E.N."/>
            <person name="Jellen E.N."/>
            <person name="Maughan P.J."/>
            <person name="Tester M."/>
        </authorList>
    </citation>
    <scope>NUCLEOTIDE SEQUENCE [LARGE SCALE GENOMIC DNA]</scope>
    <source>
        <strain evidence="17">cv. PI 614886</strain>
    </source>
</reference>
<dbReference type="GO" id="GO:0004366">
    <property type="term" value="F:glycerol-3-phosphate O-acyltransferase activity"/>
    <property type="evidence" value="ECO:0007669"/>
    <property type="project" value="UniProtKB-UniRule"/>
</dbReference>
<dbReference type="EC" id="2.3.1.15" evidence="14"/>
<protein>
    <recommendedName>
        <fullName evidence="14">Glycerol-3-phosphate acyltransferase, chloroplastic</fullName>
        <shortName evidence="14">GPAT</shortName>
        <ecNumber evidence="14">2.3.1.15</ecNumber>
    </recommendedName>
</protein>
<evidence type="ECO:0000313" key="18">
    <source>
        <dbReference type="Proteomes" id="UP000596660"/>
    </source>
</evidence>
<dbReference type="Pfam" id="PF01553">
    <property type="entry name" value="Acyltransferase"/>
    <property type="match status" value="1"/>
</dbReference>
<comment type="subcellular location">
    <subcellularLocation>
        <location evidence="1 14">Plastid</location>
        <location evidence="1 14">Chloroplast stroma</location>
    </subcellularLocation>
</comment>
<dbReference type="Pfam" id="PF14829">
    <property type="entry name" value="GPAT_N"/>
    <property type="match status" value="1"/>
</dbReference>
<accession>A0A803L664</accession>
<evidence type="ECO:0000256" key="14">
    <source>
        <dbReference type="PIRNR" id="PIRNR000431"/>
    </source>
</evidence>
<dbReference type="PANTHER" id="PTHR35695">
    <property type="entry name" value="GLYCEROL-3-PHOSPHATE ACYLTRANSFERASE, CHLOROPLASTIC"/>
    <property type="match status" value="1"/>
</dbReference>
<evidence type="ECO:0000256" key="4">
    <source>
        <dbReference type="ARBA" id="ARBA00007937"/>
    </source>
</evidence>
<proteinExistence type="inferred from homology"/>
<dbReference type="OMA" id="IAENMIY"/>
<keyword evidence="8 14" id="KW-0808">Transferase</keyword>
<dbReference type="PANTHER" id="PTHR35695:SF1">
    <property type="entry name" value="GLYCEROL-3-PHOSPHATE ACYLTRANSFERASE, CHLOROPLASTIC"/>
    <property type="match status" value="1"/>
</dbReference>
<comment type="pathway">
    <text evidence="2 14">Phospholipid metabolism; CDP-diacylglycerol biosynthesis; CDP-diacylglycerol from sn-glycerol 3-phosphate: step 1/3.</text>
</comment>
<evidence type="ECO:0000256" key="15">
    <source>
        <dbReference type="PIRSR" id="PIRSR000431-2"/>
    </source>
</evidence>
<evidence type="ECO:0000256" key="2">
    <source>
        <dbReference type="ARBA" id="ARBA00004765"/>
    </source>
</evidence>
<keyword evidence="6 14" id="KW-0150">Chloroplast</keyword>
<keyword evidence="9" id="KW-0809">Transit peptide</keyword>
<feature type="domain" description="Phospholipid/glycerol acyltransferase" evidence="16">
    <location>
        <begin position="174"/>
        <end position="310"/>
    </location>
</feature>
<organism evidence="17 18">
    <name type="scientific">Chenopodium quinoa</name>
    <name type="common">Quinoa</name>
    <dbReference type="NCBI Taxonomy" id="63459"/>
    <lineage>
        <taxon>Eukaryota</taxon>
        <taxon>Viridiplantae</taxon>
        <taxon>Streptophyta</taxon>
        <taxon>Embryophyta</taxon>
        <taxon>Tracheophyta</taxon>
        <taxon>Spermatophyta</taxon>
        <taxon>Magnoliopsida</taxon>
        <taxon>eudicotyledons</taxon>
        <taxon>Gunneridae</taxon>
        <taxon>Pentapetalae</taxon>
        <taxon>Caryophyllales</taxon>
        <taxon>Chenopodiaceae</taxon>
        <taxon>Chenopodioideae</taxon>
        <taxon>Atripliceae</taxon>
        <taxon>Chenopodium</taxon>
    </lineage>
</organism>
<keyword evidence="7 14" id="KW-0934">Plastid</keyword>
<keyword evidence="5" id="KW-0444">Lipid biosynthesis</keyword>
<evidence type="ECO:0000256" key="1">
    <source>
        <dbReference type="ARBA" id="ARBA00004470"/>
    </source>
</evidence>
<dbReference type="Gene3D" id="1.10.1200.50">
    <property type="entry name" value="Glycerol-3-phosphate acyltransferase, alpha helical bundle, N-terminal"/>
    <property type="match status" value="1"/>
</dbReference>
<keyword evidence="18" id="KW-1185">Reference proteome</keyword>
<keyword evidence="13 14" id="KW-0012">Acyltransferase</keyword>
<evidence type="ECO:0000256" key="7">
    <source>
        <dbReference type="ARBA" id="ARBA00022640"/>
    </source>
</evidence>
<evidence type="ECO:0000256" key="10">
    <source>
        <dbReference type="ARBA" id="ARBA00023098"/>
    </source>
</evidence>
<dbReference type="Proteomes" id="UP000596660">
    <property type="component" value="Unplaced"/>
</dbReference>
<evidence type="ECO:0000256" key="13">
    <source>
        <dbReference type="ARBA" id="ARBA00023315"/>
    </source>
</evidence>
<dbReference type="InterPro" id="IPR016222">
    <property type="entry name" value="G3P_O-acylTrfase_chlp"/>
</dbReference>
<evidence type="ECO:0000259" key="16">
    <source>
        <dbReference type="SMART" id="SM00563"/>
    </source>
</evidence>
<dbReference type="UniPathway" id="UPA00557">
    <property type="reaction ID" value="UER00612"/>
</dbReference>
<comment type="similarity">
    <text evidence="4 14">Belongs to the GPAT/DAPAT family.</text>
</comment>
<reference evidence="17" key="2">
    <citation type="submission" date="2021-03" db="UniProtKB">
        <authorList>
            <consortium name="EnsemblPlants"/>
        </authorList>
    </citation>
    <scope>IDENTIFICATION</scope>
</reference>
<name>A0A803L664_CHEQI</name>